<gene>
    <name evidence="3" type="ORF">GCM10022223_07110</name>
</gene>
<feature type="compositionally biased region" description="Low complexity" evidence="1">
    <location>
        <begin position="1"/>
        <end position="19"/>
    </location>
</feature>
<evidence type="ECO:0000256" key="2">
    <source>
        <dbReference type="SAM" id="Phobius"/>
    </source>
</evidence>
<keyword evidence="4" id="KW-1185">Reference proteome</keyword>
<feature type="transmembrane region" description="Helical" evidence="2">
    <location>
        <begin position="108"/>
        <end position="126"/>
    </location>
</feature>
<feature type="transmembrane region" description="Helical" evidence="2">
    <location>
        <begin position="32"/>
        <end position="51"/>
    </location>
</feature>
<comment type="caution">
    <text evidence="3">The sequence shown here is derived from an EMBL/GenBank/DDBJ whole genome shotgun (WGS) entry which is preliminary data.</text>
</comment>
<evidence type="ECO:0000313" key="3">
    <source>
        <dbReference type="EMBL" id="GAA3594604.1"/>
    </source>
</evidence>
<dbReference type="Proteomes" id="UP001501074">
    <property type="component" value="Unassembled WGS sequence"/>
</dbReference>
<accession>A0ABP6YYX3</accession>
<evidence type="ECO:0008006" key="5">
    <source>
        <dbReference type="Google" id="ProtNLM"/>
    </source>
</evidence>
<dbReference type="InterPro" id="IPR012340">
    <property type="entry name" value="NA-bd_OB-fold"/>
</dbReference>
<name>A0ABP6YYX3_9ACTN</name>
<evidence type="ECO:0000256" key="1">
    <source>
        <dbReference type="SAM" id="MobiDB-lite"/>
    </source>
</evidence>
<organism evidence="3 4">
    <name type="scientific">Kineosporia mesophila</name>
    <dbReference type="NCBI Taxonomy" id="566012"/>
    <lineage>
        <taxon>Bacteria</taxon>
        <taxon>Bacillati</taxon>
        <taxon>Actinomycetota</taxon>
        <taxon>Actinomycetes</taxon>
        <taxon>Kineosporiales</taxon>
        <taxon>Kineosporiaceae</taxon>
        <taxon>Kineosporia</taxon>
    </lineage>
</organism>
<proteinExistence type="predicted"/>
<protein>
    <recommendedName>
        <fullName evidence="5">NfeD-like C-terminal domain-containing protein</fullName>
    </recommendedName>
</protein>
<evidence type="ECO:0000313" key="4">
    <source>
        <dbReference type="Proteomes" id="UP001501074"/>
    </source>
</evidence>
<dbReference type="EMBL" id="BAAAZO010000001">
    <property type="protein sequence ID" value="GAA3594604.1"/>
    <property type="molecule type" value="Genomic_DNA"/>
</dbReference>
<feature type="region of interest" description="Disordered" evidence="1">
    <location>
        <begin position="61"/>
        <end position="83"/>
    </location>
</feature>
<reference evidence="4" key="1">
    <citation type="journal article" date="2019" name="Int. J. Syst. Evol. Microbiol.">
        <title>The Global Catalogue of Microorganisms (GCM) 10K type strain sequencing project: providing services to taxonomists for standard genome sequencing and annotation.</title>
        <authorList>
            <consortium name="The Broad Institute Genomics Platform"/>
            <consortium name="The Broad Institute Genome Sequencing Center for Infectious Disease"/>
            <person name="Wu L."/>
            <person name="Ma J."/>
        </authorList>
    </citation>
    <scope>NUCLEOTIDE SEQUENCE [LARGE SCALE GENOMIC DNA]</scope>
    <source>
        <strain evidence="4">JCM 16902</strain>
    </source>
</reference>
<keyword evidence="2" id="KW-1133">Transmembrane helix</keyword>
<feature type="region of interest" description="Disordered" evidence="1">
    <location>
        <begin position="1"/>
        <end position="20"/>
    </location>
</feature>
<sequence length="236" mass="23890">MEGRTTALRRATRSSTPTAYERAASAMPDSQTLFIAVGATGFLILLLSLVLGELGGHDGELGGHGDAGGPGDLGHEAGSPGGPPVDAVGHIPDGSAALDAPTWFSIRVLAVSLVGFGAAGFIAVAAGGPALIAWPVAAAGFLAVGAATHRFILKPLARQQYNSLTSRYGYIGRTGVVTLDILPHGTGQVTFHDRAGARITQTASSDHHEGVPKGTAVTVVDLVDGGVLVHRSAFSD</sequence>
<keyword evidence="2" id="KW-0472">Membrane</keyword>
<keyword evidence="2" id="KW-0812">Transmembrane</keyword>
<dbReference type="Gene3D" id="2.40.50.140">
    <property type="entry name" value="Nucleic acid-binding proteins"/>
    <property type="match status" value="1"/>
</dbReference>
<feature type="transmembrane region" description="Helical" evidence="2">
    <location>
        <begin position="132"/>
        <end position="153"/>
    </location>
</feature>